<evidence type="ECO:0000259" key="6">
    <source>
        <dbReference type="Pfam" id="PF05057"/>
    </source>
</evidence>
<dbReference type="Pfam" id="PF05057">
    <property type="entry name" value="DUF676"/>
    <property type="match status" value="1"/>
</dbReference>
<dbReference type="PANTHER" id="PTHR48182:SF2">
    <property type="entry name" value="PROTEIN SERAC1"/>
    <property type="match status" value="1"/>
</dbReference>
<proteinExistence type="predicted"/>
<dbReference type="PANTHER" id="PTHR48182">
    <property type="entry name" value="PROTEIN SERAC1"/>
    <property type="match status" value="1"/>
</dbReference>
<dbReference type="NCBIfam" id="NF033611">
    <property type="entry name" value="SAVED"/>
    <property type="match status" value="1"/>
</dbReference>
<feature type="domain" description="DUF676" evidence="6">
    <location>
        <begin position="19"/>
        <end position="213"/>
    </location>
</feature>
<dbReference type="Pfam" id="PF18145">
    <property type="entry name" value="SAVED"/>
    <property type="match status" value="1"/>
</dbReference>
<dbReference type="InterPro" id="IPR029058">
    <property type="entry name" value="AB_hydrolase_fold"/>
</dbReference>
<keyword evidence="5" id="KW-0812">Transmembrane</keyword>
<dbReference type="Gene3D" id="3.40.50.1820">
    <property type="entry name" value="alpha/beta hydrolase"/>
    <property type="match status" value="1"/>
</dbReference>
<evidence type="ECO:0000256" key="3">
    <source>
        <dbReference type="ARBA" id="ARBA00022824"/>
    </source>
</evidence>
<dbReference type="InterPro" id="IPR040836">
    <property type="entry name" value="SAVED"/>
</dbReference>
<keyword evidence="9" id="KW-1185">Reference proteome</keyword>
<keyword evidence="3" id="KW-0256">Endoplasmic reticulum</keyword>
<protein>
    <submittedName>
        <fullName evidence="8">SAVED domain-containing protein</fullName>
    </submittedName>
</protein>
<reference evidence="9" key="1">
    <citation type="journal article" date="2019" name="Int. J. Syst. Evol. Microbiol.">
        <title>The Global Catalogue of Microorganisms (GCM) 10K type strain sequencing project: providing services to taxonomists for standard genome sequencing and annotation.</title>
        <authorList>
            <consortium name="The Broad Institute Genomics Platform"/>
            <consortium name="The Broad Institute Genome Sequencing Center for Infectious Disease"/>
            <person name="Wu L."/>
            <person name="Ma J."/>
        </authorList>
    </citation>
    <scope>NUCLEOTIDE SEQUENCE [LARGE SCALE GENOMIC DNA]</scope>
    <source>
        <strain evidence="9">CCUG 54950</strain>
    </source>
</reference>
<evidence type="ECO:0000256" key="2">
    <source>
        <dbReference type="ARBA" id="ARBA00004370"/>
    </source>
</evidence>
<evidence type="ECO:0000256" key="5">
    <source>
        <dbReference type="SAM" id="Phobius"/>
    </source>
</evidence>
<evidence type="ECO:0000313" key="9">
    <source>
        <dbReference type="Proteomes" id="UP001597233"/>
    </source>
</evidence>
<feature type="domain" description="SMODS-associated and fused to various effectors" evidence="7">
    <location>
        <begin position="346"/>
        <end position="528"/>
    </location>
</feature>
<keyword evidence="4 5" id="KW-0472">Membrane</keyword>
<gene>
    <name evidence="8" type="ORF">ACFSC9_08345</name>
</gene>
<dbReference type="EMBL" id="JBHUEH010000011">
    <property type="protein sequence ID" value="MFD1885537.1"/>
    <property type="molecule type" value="Genomic_DNA"/>
</dbReference>
<keyword evidence="5" id="KW-1133">Transmembrane helix</keyword>
<organism evidence="8 9">
    <name type="scientific">Paenibacillus wenxiniae</name>
    <dbReference type="NCBI Taxonomy" id="1636843"/>
    <lineage>
        <taxon>Bacteria</taxon>
        <taxon>Bacillati</taxon>
        <taxon>Bacillota</taxon>
        <taxon>Bacilli</taxon>
        <taxon>Bacillales</taxon>
        <taxon>Paenibacillaceae</taxon>
        <taxon>Paenibacillus</taxon>
    </lineage>
</organism>
<dbReference type="SUPFAM" id="SSF53474">
    <property type="entry name" value="alpha/beta-Hydrolases"/>
    <property type="match status" value="1"/>
</dbReference>
<feature type="transmembrane region" description="Helical" evidence="5">
    <location>
        <begin position="496"/>
        <end position="515"/>
    </location>
</feature>
<comment type="subcellular location">
    <subcellularLocation>
        <location evidence="1">Endoplasmic reticulum</location>
    </subcellularLocation>
    <subcellularLocation>
        <location evidence="2">Membrane</location>
    </subcellularLocation>
</comment>
<dbReference type="InterPro" id="IPR007751">
    <property type="entry name" value="DUF676_lipase-like"/>
</dbReference>
<comment type="caution">
    <text evidence="8">The sequence shown here is derived from an EMBL/GenBank/DDBJ whole genome shotgun (WGS) entry which is preliminary data.</text>
</comment>
<sequence>MRNYDHAELVKISTNNSQKKIAVIFIHGRGGDYRDTWRPRNSTETIYERLAKEKELQSLEFYSFKYRTGLKPLQYDFKTIAKLLYSDIEARLNDYKLLFVVHSMGGLIAQQYIIDRYLDSDEFGIKAVKGVLYLATPFQGSGWANVIHPFTKWIMNKQIDTLRRRHPFLKSLERDWNKFVYRGGAKSLSPNMVHSFSQVLMRGVRDRVVASESSSPLYIEAKVLDVDTGHVDIAKMIDTNTTIYRHIYNFLIKECVPFSIQQTTGKEIECYVESQTATAQKYPSSILYVHGYDKQKYEKQAHIEMDFRRFFDIKVSPRRMPSPEEWQTIRNEISTHATKWIQSTDFNQKQVRIYGKMSLSLGLMLGHYYAKNRSIIVEVEQGDMIWSTNEIDPAYKVHKTEKVGSNLNSTQVVVIINASGNIEVNVNNFIQAESIEHFRIIQISPQISSGREQSIGHNSLKNGQQAAAYAFQVKNILDDIKQEGIQSIHLFINGPLGLAIFIGHFLSVVSTLYVYEFTNPSYIQAYKI</sequence>
<name>A0ABW4RGW8_9BACL</name>
<accession>A0ABW4RGW8</accession>
<dbReference type="Proteomes" id="UP001597233">
    <property type="component" value="Unassembled WGS sequence"/>
</dbReference>
<evidence type="ECO:0000259" key="7">
    <source>
        <dbReference type="Pfam" id="PF18145"/>
    </source>
</evidence>
<evidence type="ECO:0000313" key="8">
    <source>
        <dbReference type="EMBL" id="MFD1885537.1"/>
    </source>
</evidence>
<dbReference type="InterPro" id="IPR052374">
    <property type="entry name" value="SERAC1"/>
</dbReference>
<dbReference type="RefSeq" id="WP_347325805.1">
    <property type="nucleotide sequence ID" value="NZ_JBCGUH010000007.1"/>
</dbReference>
<evidence type="ECO:0000256" key="1">
    <source>
        <dbReference type="ARBA" id="ARBA00004240"/>
    </source>
</evidence>
<evidence type="ECO:0000256" key="4">
    <source>
        <dbReference type="ARBA" id="ARBA00023136"/>
    </source>
</evidence>